<reference evidence="2" key="1">
    <citation type="journal article" date="2023" name="G3 (Bethesda)">
        <title>Genome assembly and association tests identify interacting loci associated with vigor, precocity, and sex in interspecific pistachio rootstocks.</title>
        <authorList>
            <person name="Palmer W."/>
            <person name="Jacygrad E."/>
            <person name="Sagayaradj S."/>
            <person name="Cavanaugh K."/>
            <person name="Han R."/>
            <person name="Bertier L."/>
            <person name="Beede B."/>
            <person name="Kafkas S."/>
            <person name="Golino D."/>
            <person name="Preece J."/>
            <person name="Michelmore R."/>
        </authorList>
    </citation>
    <scope>NUCLEOTIDE SEQUENCE [LARGE SCALE GENOMIC DNA]</scope>
</reference>
<evidence type="ECO:0000313" key="2">
    <source>
        <dbReference type="Proteomes" id="UP001164250"/>
    </source>
</evidence>
<organism evidence="1 2">
    <name type="scientific">Pistacia atlantica</name>
    <dbReference type="NCBI Taxonomy" id="434234"/>
    <lineage>
        <taxon>Eukaryota</taxon>
        <taxon>Viridiplantae</taxon>
        <taxon>Streptophyta</taxon>
        <taxon>Embryophyta</taxon>
        <taxon>Tracheophyta</taxon>
        <taxon>Spermatophyta</taxon>
        <taxon>Magnoliopsida</taxon>
        <taxon>eudicotyledons</taxon>
        <taxon>Gunneridae</taxon>
        <taxon>Pentapetalae</taxon>
        <taxon>rosids</taxon>
        <taxon>malvids</taxon>
        <taxon>Sapindales</taxon>
        <taxon>Anacardiaceae</taxon>
        <taxon>Pistacia</taxon>
    </lineage>
</organism>
<comment type="caution">
    <text evidence="1">The sequence shown here is derived from an EMBL/GenBank/DDBJ whole genome shotgun (WGS) entry which is preliminary data.</text>
</comment>
<gene>
    <name evidence="1" type="ORF">Patl1_19238</name>
</gene>
<proteinExistence type="predicted"/>
<accession>A0ACC1BZT1</accession>
<protein>
    <submittedName>
        <fullName evidence="1">Uncharacterized protein</fullName>
    </submittedName>
</protein>
<sequence length="134" mass="14736">MSSLPTGWEINVIFNFFVFDQLQDKYFTIQDGKIRRFHSMKTEWGISKILDLETFCNPSNGHLINDTCVLGEEIVAENHQIYGLAASPGCVMANCGVVGRDHAADLTNCKVTSGGYVVDPGIMAGQVTTWRGFG</sequence>
<dbReference type="Proteomes" id="UP001164250">
    <property type="component" value="Chromosome 2"/>
</dbReference>
<keyword evidence="2" id="KW-1185">Reference proteome</keyword>
<evidence type="ECO:0000313" key="1">
    <source>
        <dbReference type="EMBL" id="KAJ0105367.1"/>
    </source>
</evidence>
<dbReference type="EMBL" id="CM047898">
    <property type="protein sequence ID" value="KAJ0105367.1"/>
    <property type="molecule type" value="Genomic_DNA"/>
</dbReference>
<name>A0ACC1BZT1_9ROSI</name>